<dbReference type="AlphaFoldDB" id="A0A1I8FKV9"/>
<feature type="compositionally biased region" description="Low complexity" evidence="1">
    <location>
        <begin position="175"/>
        <end position="198"/>
    </location>
</feature>
<evidence type="ECO:0000313" key="2">
    <source>
        <dbReference type="Proteomes" id="UP000095280"/>
    </source>
</evidence>
<proteinExistence type="predicted"/>
<dbReference type="SUPFAM" id="SSF50729">
    <property type="entry name" value="PH domain-like"/>
    <property type="match status" value="1"/>
</dbReference>
<dbReference type="InterPro" id="IPR036034">
    <property type="entry name" value="PDZ_sf"/>
</dbReference>
<dbReference type="InterPro" id="IPR051566">
    <property type="entry name" value="CNKSR"/>
</dbReference>
<organism evidence="2 3">
    <name type="scientific">Macrostomum lignano</name>
    <dbReference type="NCBI Taxonomy" id="282301"/>
    <lineage>
        <taxon>Eukaryota</taxon>
        <taxon>Metazoa</taxon>
        <taxon>Spiralia</taxon>
        <taxon>Lophotrochozoa</taxon>
        <taxon>Platyhelminthes</taxon>
        <taxon>Rhabditophora</taxon>
        <taxon>Macrostomorpha</taxon>
        <taxon>Macrostomida</taxon>
        <taxon>Macrostomidae</taxon>
        <taxon>Macrostomum</taxon>
    </lineage>
</organism>
<feature type="region of interest" description="Disordered" evidence="1">
    <location>
        <begin position="559"/>
        <end position="597"/>
    </location>
</feature>
<sequence>FRLRQASLQQKQRKQQLPVASAALLDQRRHSRLAFCESALPLCFYGNLIQKGDEVLAVADQPVVCLPHQCVSSIIEQTPGVLQLVLRKRPCYSQSRQGRPGGRKQRPPKFKTRLQEGRQAEAAAVAAAVSAAVTSRLILGPAGLLSSGSPADHPTSRRSLAVPVSVMSSCRSHEASSSSCSPAAAAQQPAPQPSNDQPSRNRNHSHTGGGTPNRPKPDSVARRIARPPAGAPCVRKQRGGVADHFAYRLATTRPVSAAVFAQEFRWRPAFRQAARVVPLRRVQEVDCRSPGCADCTAPLAQRSCMARTSLEDGGEQLPTRCSYPLSRTAGVGFDPSVKQLDFGGFQLSLASWRVRMLLNFERGAERGRDSAEAGQQPLAASPGLAGCRSPCGRRFAFWKANCFWLLDTRSSSRRREEHAEGLINMPHLTVTFAESERGQKYPFHIENRRCRPPFTFAADIESDRTKWVNCLALATIGYKVADNQRIAGFDPPFVAIAPSSTSAAGHSITAVAFAVDPLDSDNRPLWCRARRFAGLRLCRRDCRNLAPLRRAKFSAGAATRSAATSAAAPTPSVLATSTASSSQSESPTGVQARSSAGSVAYRPMTQILEGAIVGGVGNKRESELLRKVMRANGWKGRSRTKKQPAGTRLPVPVQPEALRPIRQLGINRFIKLGDSSGASLFLNSSTVI</sequence>
<dbReference type="WBParaSite" id="maker-unitig_38225-snap-gene-0.2-mRNA-1">
    <property type="protein sequence ID" value="maker-unitig_38225-snap-gene-0.2-mRNA-1"/>
    <property type="gene ID" value="maker-unitig_38225-snap-gene-0.2"/>
</dbReference>
<protein>
    <submittedName>
        <fullName evidence="3">PH domain-containing protein</fullName>
    </submittedName>
</protein>
<dbReference type="Proteomes" id="UP000095280">
    <property type="component" value="Unplaced"/>
</dbReference>
<feature type="region of interest" description="Disordered" evidence="1">
    <location>
        <begin position="92"/>
        <end position="117"/>
    </location>
</feature>
<keyword evidence="2" id="KW-1185">Reference proteome</keyword>
<feature type="compositionally biased region" description="Low complexity" evidence="1">
    <location>
        <begin position="559"/>
        <end position="588"/>
    </location>
</feature>
<evidence type="ECO:0000256" key="1">
    <source>
        <dbReference type="SAM" id="MobiDB-lite"/>
    </source>
</evidence>
<accession>A0A1I8FKV9</accession>
<dbReference type="PANTHER" id="PTHR12844:SF42">
    <property type="entry name" value="CONNECTOR ENHANCER OF KSR PROTEIN CNK"/>
    <property type="match status" value="1"/>
</dbReference>
<dbReference type="SUPFAM" id="SSF50156">
    <property type="entry name" value="PDZ domain-like"/>
    <property type="match status" value="1"/>
</dbReference>
<dbReference type="PANTHER" id="PTHR12844">
    <property type="entry name" value="CONNECTOR ENCHANCER OF KINASE SUPPRESSOR OF RAS"/>
    <property type="match status" value="1"/>
</dbReference>
<feature type="region of interest" description="Disordered" evidence="1">
    <location>
        <begin position="173"/>
        <end position="223"/>
    </location>
</feature>
<name>A0A1I8FKV9_9PLAT</name>
<feature type="compositionally biased region" description="Basic residues" evidence="1">
    <location>
        <begin position="101"/>
        <end position="112"/>
    </location>
</feature>
<evidence type="ECO:0000313" key="3">
    <source>
        <dbReference type="WBParaSite" id="maker-unitig_38225-snap-gene-0.2-mRNA-1"/>
    </source>
</evidence>
<reference evidence="3" key="1">
    <citation type="submission" date="2016-11" db="UniProtKB">
        <authorList>
            <consortium name="WormBaseParasite"/>
        </authorList>
    </citation>
    <scope>IDENTIFICATION</scope>
</reference>